<keyword evidence="2" id="KW-1185">Reference proteome</keyword>
<evidence type="ECO:0000313" key="2">
    <source>
        <dbReference type="Proteomes" id="UP000887159"/>
    </source>
</evidence>
<organism evidence="1 2">
    <name type="scientific">Trichonephila clavipes</name>
    <name type="common">Golden silk orbweaver</name>
    <name type="synonym">Nephila clavipes</name>
    <dbReference type="NCBI Taxonomy" id="2585209"/>
    <lineage>
        <taxon>Eukaryota</taxon>
        <taxon>Metazoa</taxon>
        <taxon>Ecdysozoa</taxon>
        <taxon>Arthropoda</taxon>
        <taxon>Chelicerata</taxon>
        <taxon>Arachnida</taxon>
        <taxon>Araneae</taxon>
        <taxon>Araneomorphae</taxon>
        <taxon>Entelegynae</taxon>
        <taxon>Araneoidea</taxon>
        <taxon>Nephilidae</taxon>
        <taxon>Trichonephila</taxon>
    </lineage>
</organism>
<name>A0A8X6SFJ0_TRICX</name>
<dbReference type="Proteomes" id="UP000887159">
    <property type="component" value="Unassembled WGS sequence"/>
</dbReference>
<dbReference type="AlphaFoldDB" id="A0A8X6SFJ0"/>
<gene>
    <name evidence="1" type="primary">X975_13683</name>
    <name evidence="1" type="ORF">TNCV_284291</name>
</gene>
<sequence length="99" mass="11531">MTLTFSFERRRIALARPLIQGYSSRKREGRSASLKAKNCVVLVDVRFSSEEIHMPKMVTNYRRFRKCSRKGQEKRTRYVCSELDVPLCIATCVLSFHGK</sequence>
<comment type="caution">
    <text evidence="1">The sequence shown here is derived from an EMBL/GenBank/DDBJ whole genome shotgun (WGS) entry which is preliminary data.</text>
</comment>
<proteinExistence type="predicted"/>
<protein>
    <submittedName>
        <fullName evidence="1">PiggyBac transposable element-derived protein 4</fullName>
    </submittedName>
</protein>
<accession>A0A8X6SFJ0</accession>
<reference evidence="1" key="1">
    <citation type="submission" date="2020-08" db="EMBL/GenBank/DDBJ databases">
        <title>Multicomponent nature underlies the extraordinary mechanical properties of spider dragline silk.</title>
        <authorList>
            <person name="Kono N."/>
            <person name="Nakamura H."/>
            <person name="Mori M."/>
            <person name="Yoshida Y."/>
            <person name="Ohtoshi R."/>
            <person name="Malay A.D."/>
            <person name="Moran D.A.P."/>
            <person name="Tomita M."/>
            <person name="Numata K."/>
            <person name="Arakawa K."/>
        </authorList>
    </citation>
    <scope>NUCLEOTIDE SEQUENCE</scope>
</reference>
<dbReference type="EMBL" id="BMAU01021313">
    <property type="protein sequence ID" value="GFY12326.1"/>
    <property type="molecule type" value="Genomic_DNA"/>
</dbReference>
<evidence type="ECO:0000313" key="1">
    <source>
        <dbReference type="EMBL" id="GFY12326.1"/>
    </source>
</evidence>